<organism evidence="2 3">
    <name type="scientific">Araneus ventricosus</name>
    <name type="common">Orbweaver spider</name>
    <name type="synonym">Epeira ventricosa</name>
    <dbReference type="NCBI Taxonomy" id="182803"/>
    <lineage>
        <taxon>Eukaryota</taxon>
        <taxon>Metazoa</taxon>
        <taxon>Ecdysozoa</taxon>
        <taxon>Arthropoda</taxon>
        <taxon>Chelicerata</taxon>
        <taxon>Arachnida</taxon>
        <taxon>Araneae</taxon>
        <taxon>Araneomorphae</taxon>
        <taxon>Entelegynae</taxon>
        <taxon>Araneoidea</taxon>
        <taxon>Araneidae</taxon>
        <taxon>Araneus</taxon>
    </lineage>
</organism>
<comment type="caution">
    <text evidence="2">The sequence shown here is derived from an EMBL/GenBank/DDBJ whole genome shotgun (WGS) entry which is preliminary data.</text>
</comment>
<dbReference type="Proteomes" id="UP000499080">
    <property type="component" value="Unassembled WGS sequence"/>
</dbReference>
<dbReference type="EMBL" id="BGPR01035845">
    <property type="protein sequence ID" value="GBO10856.1"/>
    <property type="molecule type" value="Genomic_DNA"/>
</dbReference>
<evidence type="ECO:0000256" key="1">
    <source>
        <dbReference type="SAM" id="MobiDB-lite"/>
    </source>
</evidence>
<gene>
    <name evidence="2" type="ORF">AVEN_256838_1</name>
</gene>
<proteinExistence type="predicted"/>
<evidence type="ECO:0000313" key="2">
    <source>
        <dbReference type="EMBL" id="GBO10856.1"/>
    </source>
</evidence>
<reference evidence="2 3" key="1">
    <citation type="journal article" date="2019" name="Sci. Rep.">
        <title>Orb-weaving spider Araneus ventricosus genome elucidates the spidroin gene catalogue.</title>
        <authorList>
            <person name="Kono N."/>
            <person name="Nakamura H."/>
            <person name="Ohtoshi R."/>
            <person name="Moran D.A.P."/>
            <person name="Shinohara A."/>
            <person name="Yoshida Y."/>
            <person name="Fujiwara M."/>
            <person name="Mori M."/>
            <person name="Tomita M."/>
            <person name="Arakawa K."/>
        </authorList>
    </citation>
    <scope>NUCLEOTIDE SEQUENCE [LARGE SCALE GENOMIC DNA]</scope>
</reference>
<accession>A0A4Y2UGV9</accession>
<protein>
    <submittedName>
        <fullName evidence="2">Uncharacterized protein</fullName>
    </submittedName>
</protein>
<keyword evidence="3" id="KW-1185">Reference proteome</keyword>
<name>A0A4Y2UGV9_ARAVE</name>
<feature type="region of interest" description="Disordered" evidence="1">
    <location>
        <begin position="68"/>
        <end position="97"/>
    </location>
</feature>
<evidence type="ECO:0000313" key="3">
    <source>
        <dbReference type="Proteomes" id="UP000499080"/>
    </source>
</evidence>
<dbReference type="AlphaFoldDB" id="A0A4Y2UGV9"/>
<sequence>MIVKLTPHHFVILKDRKIDSRDSRGPHTAGSCNPGVLYNIMVSVKYRNAIPKKTVVVDESCEERTVLGHRVAGGPLPSPSRLSSPPDFQPSRVKEFA</sequence>